<organism evidence="1 2">
    <name type="scientific">Streptosporangium longisporum</name>
    <dbReference type="NCBI Taxonomy" id="46187"/>
    <lineage>
        <taxon>Bacteria</taxon>
        <taxon>Bacillati</taxon>
        <taxon>Actinomycetota</taxon>
        <taxon>Actinomycetes</taxon>
        <taxon>Streptosporangiales</taxon>
        <taxon>Streptosporangiaceae</taxon>
        <taxon>Streptosporangium</taxon>
    </lineage>
</organism>
<proteinExistence type="predicted"/>
<sequence>MIHLSVDVQPPTAPESPGCIARILSGPHEVGIVIAHEQVVAEVADRIDSGEPAVLDEESIRWVLWHFKAEDGIEPTLWEQDLVALIATATPEHRQRLSRSYPRLVAAVNVVKDRERPVEGIDVLRSALFSLTALAGSA</sequence>
<dbReference type="Proteomes" id="UP001499930">
    <property type="component" value="Unassembled WGS sequence"/>
</dbReference>
<gene>
    <name evidence="1" type="ORF">GCM10017559_62480</name>
</gene>
<accession>A0ABP6L1Q8</accession>
<reference evidence="2" key="1">
    <citation type="journal article" date="2019" name="Int. J. Syst. Evol. Microbiol.">
        <title>The Global Catalogue of Microorganisms (GCM) 10K type strain sequencing project: providing services to taxonomists for standard genome sequencing and annotation.</title>
        <authorList>
            <consortium name="The Broad Institute Genomics Platform"/>
            <consortium name="The Broad Institute Genome Sequencing Center for Infectious Disease"/>
            <person name="Wu L."/>
            <person name="Ma J."/>
        </authorList>
    </citation>
    <scope>NUCLEOTIDE SEQUENCE [LARGE SCALE GENOMIC DNA]</scope>
    <source>
        <strain evidence="2">JCM 3106</strain>
    </source>
</reference>
<dbReference type="RefSeq" id="WP_344902158.1">
    <property type="nucleotide sequence ID" value="NZ_BAAAWD010000016.1"/>
</dbReference>
<evidence type="ECO:0000313" key="2">
    <source>
        <dbReference type="Proteomes" id="UP001499930"/>
    </source>
</evidence>
<dbReference type="EMBL" id="BAAAWD010000016">
    <property type="protein sequence ID" value="GAA3027705.1"/>
    <property type="molecule type" value="Genomic_DNA"/>
</dbReference>
<evidence type="ECO:0000313" key="1">
    <source>
        <dbReference type="EMBL" id="GAA3027705.1"/>
    </source>
</evidence>
<protein>
    <submittedName>
        <fullName evidence="1">Uncharacterized protein</fullName>
    </submittedName>
</protein>
<comment type="caution">
    <text evidence="1">The sequence shown here is derived from an EMBL/GenBank/DDBJ whole genome shotgun (WGS) entry which is preliminary data.</text>
</comment>
<name>A0ABP6L1Q8_9ACTN</name>
<keyword evidence="2" id="KW-1185">Reference proteome</keyword>